<dbReference type="PANTHER" id="PTHR42698:SF2">
    <property type="entry name" value="GTPASE ERA-LIKE, CHLOROPLASTIC"/>
    <property type="match status" value="1"/>
</dbReference>
<dbReference type="CDD" id="cd00882">
    <property type="entry name" value="Ras_like_GTPase"/>
    <property type="match status" value="1"/>
</dbReference>
<evidence type="ECO:0000259" key="2">
    <source>
        <dbReference type="Pfam" id="PF00350"/>
    </source>
</evidence>
<feature type="region of interest" description="Disordered" evidence="1">
    <location>
        <begin position="1"/>
        <end position="23"/>
    </location>
</feature>
<gene>
    <name evidence="3" type="ORF">ACOF00016_LOCUS2685</name>
</gene>
<feature type="compositionally biased region" description="Basic and acidic residues" evidence="1">
    <location>
        <begin position="68"/>
        <end position="93"/>
    </location>
</feature>
<accession>A0A7S3P4I5</accession>
<dbReference type="SUPFAM" id="SSF52540">
    <property type="entry name" value="P-loop containing nucleoside triphosphate hydrolases"/>
    <property type="match status" value="1"/>
</dbReference>
<dbReference type="EMBL" id="HBIM01003100">
    <property type="protein sequence ID" value="CAE0404575.1"/>
    <property type="molecule type" value="Transcribed_RNA"/>
</dbReference>
<evidence type="ECO:0000313" key="3">
    <source>
        <dbReference type="EMBL" id="CAE0404575.1"/>
    </source>
</evidence>
<dbReference type="InterPro" id="IPR027417">
    <property type="entry name" value="P-loop_NTPase"/>
</dbReference>
<organism evidence="3">
    <name type="scientific">Amphora coffeiformis</name>
    <dbReference type="NCBI Taxonomy" id="265554"/>
    <lineage>
        <taxon>Eukaryota</taxon>
        <taxon>Sar</taxon>
        <taxon>Stramenopiles</taxon>
        <taxon>Ochrophyta</taxon>
        <taxon>Bacillariophyta</taxon>
        <taxon>Bacillariophyceae</taxon>
        <taxon>Bacillariophycidae</taxon>
        <taxon>Thalassiophysales</taxon>
        <taxon>Catenulaceae</taxon>
        <taxon>Amphora</taxon>
    </lineage>
</organism>
<feature type="region of interest" description="Disordered" evidence="1">
    <location>
        <begin position="151"/>
        <end position="180"/>
    </location>
</feature>
<dbReference type="InterPro" id="IPR005662">
    <property type="entry name" value="GTPase_Era-like"/>
</dbReference>
<dbReference type="GO" id="GO:0043024">
    <property type="term" value="F:ribosomal small subunit binding"/>
    <property type="evidence" value="ECO:0007669"/>
    <property type="project" value="TreeGrafter"/>
</dbReference>
<dbReference type="GO" id="GO:0005525">
    <property type="term" value="F:GTP binding"/>
    <property type="evidence" value="ECO:0007669"/>
    <property type="project" value="InterPro"/>
</dbReference>
<reference evidence="3" key="1">
    <citation type="submission" date="2021-01" db="EMBL/GenBank/DDBJ databases">
        <authorList>
            <person name="Corre E."/>
            <person name="Pelletier E."/>
            <person name="Niang G."/>
            <person name="Scheremetjew M."/>
            <person name="Finn R."/>
            <person name="Kale V."/>
            <person name="Holt S."/>
            <person name="Cochrane G."/>
            <person name="Meng A."/>
            <person name="Brown T."/>
            <person name="Cohen L."/>
        </authorList>
    </citation>
    <scope>NUCLEOTIDE SEQUENCE</scope>
    <source>
        <strain evidence="3">CCMP127</strain>
    </source>
</reference>
<dbReference type="GO" id="GO:0019843">
    <property type="term" value="F:rRNA binding"/>
    <property type="evidence" value="ECO:0007669"/>
    <property type="project" value="TreeGrafter"/>
</dbReference>
<feature type="region of interest" description="Disordered" evidence="1">
    <location>
        <begin position="68"/>
        <end position="96"/>
    </location>
</feature>
<dbReference type="AlphaFoldDB" id="A0A7S3P4I5"/>
<feature type="domain" description="Dynamin N-terminal" evidence="2">
    <location>
        <begin position="106"/>
        <end position="294"/>
    </location>
</feature>
<evidence type="ECO:0000256" key="1">
    <source>
        <dbReference type="SAM" id="MobiDB-lite"/>
    </source>
</evidence>
<sequence>MTPFKFGTSPGRSNSSNAPTPSSGFSFSGGNVGSGGFTFGSVSAGGNTAAAPPSAGFNFGIVGTVPHSNDDKKGCDDTEDGHGGKEQIPHETDNLEPSDSFFEIKIAVLGNVSAGKTTLLNALFCDKFGEVSMKRTTAGINFFRIHSIDQESREKDSAGEADPLANKNDAAGDPKTSIASRRSAESILKEITDDNVKLRKGEEIQEKVFDIELKKDLFPMRKDTKLVFVDIPGINEANTTNKYKNYVAEMWNSFDGVLVVMDARQGVNTEDQVSLLQFVKEQEIKKKKIPIIVLCNKVDDPEDEEQAELVKEARHEVEKIFGSKLCREKALGILLDLKNQEHSEEDEKVRQAMLAISQASQSLPSNTSKQAMSTGFNANSAGFLRQTLSPTFIPVSAIHAFIHQSASLMTRERFDNFDSELLEKLGREQIGRRRWNRLSEQEKRDEAFKVVKEGYQDGMVDSNFDKLLATLGYFFGGDKTQFQMIELQIRTGLDLLSKRPFPHGGITFLVRGLYQKRKLLHASRATSSALNIHGPNLDLVQKFWTTFQAFRNETLDSLKADFPESIHRLADLMDELVRYHDLTNLIDWNDTSSHVTNKMKETVKLYIAFLLKMRRHELSIDTESKLTSQDWLAIWSSFLLLSYSKVFCQTLGQEKIIIEGLVQEINMARLIGDSNRRCHRKCPRCEQNLTIANAATSKTVIESFQCCRSCMKTYSIAPHEDYESRTCPSCEYCYPIAQWSGDICPRCRQPSQFVVKGSKNPLVCPDCNTSYLTKTCTTTITDNIPFGRCSPCKAIYFDRDFDTQTWKTRCCGHCGYNYSDAQLKQMGGNQCPNCRQAPDVSHHFPERALHPVYTKAMELIPFPNSHKAKTRIQVPEYLSDKTHIAHIAWKYCEFVESLDQNK</sequence>
<dbReference type="PANTHER" id="PTHR42698">
    <property type="entry name" value="GTPASE ERA"/>
    <property type="match status" value="1"/>
</dbReference>
<feature type="compositionally biased region" description="Polar residues" evidence="1">
    <location>
        <begin position="10"/>
        <end position="21"/>
    </location>
</feature>
<dbReference type="Gene3D" id="3.40.50.300">
    <property type="entry name" value="P-loop containing nucleotide triphosphate hydrolases"/>
    <property type="match status" value="1"/>
</dbReference>
<protein>
    <recommendedName>
        <fullName evidence="2">Dynamin N-terminal domain-containing protein</fullName>
    </recommendedName>
</protein>
<name>A0A7S3P4I5_9STRA</name>
<dbReference type="GO" id="GO:0000028">
    <property type="term" value="P:ribosomal small subunit assembly"/>
    <property type="evidence" value="ECO:0007669"/>
    <property type="project" value="TreeGrafter"/>
</dbReference>
<proteinExistence type="predicted"/>
<dbReference type="InterPro" id="IPR045063">
    <property type="entry name" value="Dynamin_N"/>
</dbReference>
<dbReference type="Pfam" id="PF00350">
    <property type="entry name" value="Dynamin_N"/>
    <property type="match status" value="1"/>
</dbReference>